<dbReference type="SUPFAM" id="SSF48264">
    <property type="entry name" value="Cytochrome P450"/>
    <property type="match status" value="1"/>
</dbReference>
<keyword evidence="10" id="KW-1185">Reference proteome</keyword>
<dbReference type="PANTHER" id="PTHR24305:SF187">
    <property type="entry name" value="P450, PUTATIVE (EUROFUNG)-RELATED"/>
    <property type="match status" value="1"/>
</dbReference>
<evidence type="ECO:0000256" key="2">
    <source>
        <dbReference type="ARBA" id="ARBA00010617"/>
    </source>
</evidence>
<keyword evidence="5 7" id="KW-0408">Iron</keyword>
<evidence type="ECO:0000256" key="7">
    <source>
        <dbReference type="PIRSR" id="PIRSR602401-1"/>
    </source>
</evidence>
<dbReference type="InterPro" id="IPR050121">
    <property type="entry name" value="Cytochrome_P450_monoxygenase"/>
</dbReference>
<dbReference type="CDD" id="cd11061">
    <property type="entry name" value="CYP67-like"/>
    <property type="match status" value="1"/>
</dbReference>
<dbReference type="GO" id="GO:0004497">
    <property type="term" value="F:monooxygenase activity"/>
    <property type="evidence" value="ECO:0007669"/>
    <property type="project" value="UniProtKB-KW"/>
</dbReference>
<dbReference type="PRINTS" id="PR00385">
    <property type="entry name" value="P450"/>
</dbReference>
<feature type="transmembrane region" description="Helical" evidence="8">
    <location>
        <begin position="59"/>
        <end position="84"/>
    </location>
</feature>
<keyword evidence="6" id="KW-0503">Monooxygenase</keyword>
<evidence type="ECO:0000256" key="8">
    <source>
        <dbReference type="SAM" id="Phobius"/>
    </source>
</evidence>
<keyword evidence="7" id="KW-0349">Heme</keyword>
<dbReference type="FunFam" id="1.10.630.10:FF:000129">
    <property type="entry name" value="Benzoate 4-monooxygenase cytochrome P450"/>
    <property type="match status" value="1"/>
</dbReference>
<protein>
    <submittedName>
        <fullName evidence="9">Cytochrome P450</fullName>
    </submittedName>
</protein>
<dbReference type="GO" id="GO:0016705">
    <property type="term" value="F:oxidoreductase activity, acting on paired donors, with incorporation or reduction of molecular oxygen"/>
    <property type="evidence" value="ECO:0007669"/>
    <property type="project" value="InterPro"/>
</dbReference>
<keyword evidence="8" id="KW-0472">Membrane</keyword>
<evidence type="ECO:0000256" key="6">
    <source>
        <dbReference type="ARBA" id="ARBA00023033"/>
    </source>
</evidence>
<dbReference type="PANTHER" id="PTHR24305">
    <property type="entry name" value="CYTOCHROME P450"/>
    <property type="match status" value="1"/>
</dbReference>
<proteinExistence type="inferred from homology"/>
<dbReference type="InterPro" id="IPR036396">
    <property type="entry name" value="Cyt_P450_sf"/>
</dbReference>
<comment type="similarity">
    <text evidence="2">Belongs to the cytochrome P450 family.</text>
</comment>
<name>A0A9P4V3U0_9PLEO</name>
<dbReference type="Proteomes" id="UP000799444">
    <property type="component" value="Unassembled WGS sequence"/>
</dbReference>
<dbReference type="InterPro" id="IPR002401">
    <property type="entry name" value="Cyt_P450_E_grp-I"/>
</dbReference>
<organism evidence="9 10">
    <name type="scientific">Polyplosphaeria fusca</name>
    <dbReference type="NCBI Taxonomy" id="682080"/>
    <lineage>
        <taxon>Eukaryota</taxon>
        <taxon>Fungi</taxon>
        <taxon>Dikarya</taxon>
        <taxon>Ascomycota</taxon>
        <taxon>Pezizomycotina</taxon>
        <taxon>Dothideomycetes</taxon>
        <taxon>Pleosporomycetidae</taxon>
        <taxon>Pleosporales</taxon>
        <taxon>Tetraplosphaeriaceae</taxon>
        <taxon>Polyplosphaeria</taxon>
    </lineage>
</organism>
<gene>
    <name evidence="9" type="ORF">EJ04DRAFT_436653</name>
</gene>
<reference evidence="9" key="1">
    <citation type="journal article" date="2020" name="Stud. Mycol.">
        <title>101 Dothideomycetes genomes: a test case for predicting lifestyles and emergence of pathogens.</title>
        <authorList>
            <person name="Haridas S."/>
            <person name="Albert R."/>
            <person name="Binder M."/>
            <person name="Bloem J."/>
            <person name="Labutti K."/>
            <person name="Salamov A."/>
            <person name="Andreopoulos B."/>
            <person name="Baker S."/>
            <person name="Barry K."/>
            <person name="Bills G."/>
            <person name="Bluhm B."/>
            <person name="Cannon C."/>
            <person name="Castanera R."/>
            <person name="Culley D."/>
            <person name="Daum C."/>
            <person name="Ezra D."/>
            <person name="Gonzalez J."/>
            <person name="Henrissat B."/>
            <person name="Kuo A."/>
            <person name="Liang C."/>
            <person name="Lipzen A."/>
            <person name="Lutzoni F."/>
            <person name="Magnuson J."/>
            <person name="Mondo S."/>
            <person name="Nolan M."/>
            <person name="Ohm R."/>
            <person name="Pangilinan J."/>
            <person name="Park H.-J."/>
            <person name="Ramirez L."/>
            <person name="Alfaro M."/>
            <person name="Sun H."/>
            <person name="Tritt A."/>
            <person name="Yoshinaga Y."/>
            <person name="Zwiers L.-H."/>
            <person name="Turgeon B."/>
            <person name="Goodwin S."/>
            <person name="Spatafora J."/>
            <person name="Crous P."/>
            <person name="Grigoriev I."/>
        </authorList>
    </citation>
    <scope>NUCLEOTIDE SEQUENCE</scope>
    <source>
        <strain evidence="9">CBS 125425</strain>
    </source>
</reference>
<dbReference type="Gene3D" id="1.10.630.10">
    <property type="entry name" value="Cytochrome P450"/>
    <property type="match status" value="1"/>
</dbReference>
<dbReference type="PRINTS" id="PR00463">
    <property type="entry name" value="EP450I"/>
</dbReference>
<comment type="cofactor">
    <cofactor evidence="1 7">
        <name>heme</name>
        <dbReference type="ChEBI" id="CHEBI:30413"/>
    </cofactor>
</comment>
<keyword evidence="8" id="KW-0812">Transmembrane</keyword>
<sequence>MGDLIRSKPLAAALGVASHFILGKGEWDHSSHLVALTWAGAFAAITTVEYLADPQVQSIFEALLVTVMASAVYFAALISVLLVYRAFFHRLRKFPGPFSARLSKFYGVSLAVRNFQLYNEIERLHKEYKADIIRTGPRELSVVTADAVPLVHGPLSKCTKGPWYNASKFLDGGSTHTTRDKKEHKERRKDWDRAFSTKSLREYEPRVNRHSQFLLERLKEKAHQPSVRISDWFNYFSFDIMGDVGFSRSFGMLEKGEEDDMIKLLHKSMEPASIFGHLNWAVILALRSGLGVGDMLKHMAWTAEALKERKKITPAEKDIFGFLLDPNDEGIPLRLNADARLLVVAGSDTTSATLTWLCYELCKHPEVQAKLRPLVDSISPEKSFLDAEEVANIPYLDGIIHEALRLHPAVPSGVQRETPAEGLTLPDQTYIPGNTIIWMPMHTMQRDERYFPSPLSFMPERWTDEKPEYIQDKRAFMPFSAGIYNCVGQKLSIMEMRVIVANLTRSFDVKFADGETGAACEKETRDCFTLNVGKLDVKLTPRYESKEHRA</sequence>
<keyword evidence="4" id="KW-0560">Oxidoreductase</keyword>
<evidence type="ECO:0000256" key="5">
    <source>
        <dbReference type="ARBA" id="ARBA00023004"/>
    </source>
</evidence>
<comment type="caution">
    <text evidence="9">The sequence shown here is derived from an EMBL/GenBank/DDBJ whole genome shotgun (WGS) entry which is preliminary data.</text>
</comment>
<dbReference type="EMBL" id="ML996145">
    <property type="protein sequence ID" value="KAF2734670.1"/>
    <property type="molecule type" value="Genomic_DNA"/>
</dbReference>
<evidence type="ECO:0000256" key="3">
    <source>
        <dbReference type="ARBA" id="ARBA00022723"/>
    </source>
</evidence>
<evidence type="ECO:0000313" key="10">
    <source>
        <dbReference type="Proteomes" id="UP000799444"/>
    </source>
</evidence>
<dbReference type="InterPro" id="IPR001128">
    <property type="entry name" value="Cyt_P450"/>
</dbReference>
<evidence type="ECO:0000256" key="4">
    <source>
        <dbReference type="ARBA" id="ARBA00023002"/>
    </source>
</evidence>
<keyword evidence="3 7" id="KW-0479">Metal-binding</keyword>
<dbReference type="GO" id="GO:0020037">
    <property type="term" value="F:heme binding"/>
    <property type="evidence" value="ECO:0007669"/>
    <property type="project" value="InterPro"/>
</dbReference>
<accession>A0A9P4V3U0</accession>
<feature type="binding site" description="axial binding residue" evidence="7">
    <location>
        <position position="486"/>
    </location>
    <ligand>
        <name>heme</name>
        <dbReference type="ChEBI" id="CHEBI:30413"/>
    </ligand>
    <ligandPart>
        <name>Fe</name>
        <dbReference type="ChEBI" id="CHEBI:18248"/>
    </ligandPart>
</feature>
<dbReference type="OrthoDB" id="6692864at2759"/>
<dbReference type="Pfam" id="PF00067">
    <property type="entry name" value="p450"/>
    <property type="match status" value="1"/>
</dbReference>
<keyword evidence="8" id="KW-1133">Transmembrane helix</keyword>
<dbReference type="AlphaFoldDB" id="A0A9P4V3U0"/>
<dbReference type="GO" id="GO:0005506">
    <property type="term" value="F:iron ion binding"/>
    <property type="evidence" value="ECO:0007669"/>
    <property type="project" value="InterPro"/>
</dbReference>
<evidence type="ECO:0000313" key="9">
    <source>
        <dbReference type="EMBL" id="KAF2734670.1"/>
    </source>
</evidence>
<evidence type="ECO:0000256" key="1">
    <source>
        <dbReference type="ARBA" id="ARBA00001971"/>
    </source>
</evidence>